<dbReference type="eggNOG" id="COG0388">
    <property type="taxonomic scope" value="Bacteria"/>
</dbReference>
<evidence type="ECO:0000313" key="3">
    <source>
        <dbReference type="EMBL" id="ADN02726.1"/>
    </source>
</evidence>
<evidence type="ECO:0000313" key="4">
    <source>
        <dbReference type="Proteomes" id="UP000001296"/>
    </source>
</evidence>
<dbReference type="PROSITE" id="PS50263">
    <property type="entry name" value="CN_HYDROLASE"/>
    <property type="match status" value="1"/>
</dbReference>
<sequence length="272" mass="30603">MNVGYLQFAPLFGEPEKNLEAIREHILGHLQGGGTKPDLLVLPELALSGYLFLSQDEVVRTAEPVDTGPCIEALSRLAQETGIHLALGFAEEEMGRYYNSAVLLTPEGRRFLYRKMHLFAEEKHFFSPGNLGFPVFTIQGVRVALLVCFDHMFPEAARTVALQGAHVVCHPSNLVLPEYGQLTTRVRAIENRIFWILANRIGVEERGGKRLRYTGRSHIISPTGTILAQAPEEEPALHVVEIDPKEAEDKHVTPQNHLFHERRLDYYILFSA</sequence>
<evidence type="ECO:0000259" key="2">
    <source>
        <dbReference type="PROSITE" id="PS50263"/>
    </source>
</evidence>
<dbReference type="InterPro" id="IPR003010">
    <property type="entry name" value="C-N_Hydrolase"/>
</dbReference>
<dbReference type="Gene3D" id="3.60.110.10">
    <property type="entry name" value="Carbon-nitrogen hydrolase"/>
    <property type="match status" value="1"/>
</dbReference>
<dbReference type="SUPFAM" id="SSF56317">
    <property type="entry name" value="Carbon-nitrogen hydrolase"/>
    <property type="match status" value="1"/>
</dbReference>
<dbReference type="EC" id="3.5.1.-" evidence="3"/>
<dbReference type="KEGG" id="sta:STHERM_c17910"/>
<dbReference type="HOGENOM" id="CLU_030130_3_1_12"/>
<reference key="1">
    <citation type="submission" date="2009-08" db="EMBL/GenBank/DDBJ databases">
        <title>The genome sequence of Spirochaeta thermophila DSM6192.</title>
        <authorList>
            <person name="Angelov A."/>
            <person name="Mientus M."/>
            <person name="Wittenberg S."/>
            <person name="Lehmann R."/>
            <person name="Liesegang H."/>
            <person name="Daniel R."/>
            <person name="Liebl W."/>
        </authorList>
    </citation>
    <scope>NUCLEOTIDE SEQUENCE</scope>
    <source>
        <strain>DSM 6192</strain>
    </source>
</reference>
<dbReference type="EMBL" id="CP001698">
    <property type="protein sequence ID" value="ADN02726.1"/>
    <property type="molecule type" value="Genomic_DNA"/>
</dbReference>
<dbReference type="InterPro" id="IPR050345">
    <property type="entry name" value="Aliph_Amidase/BUP"/>
</dbReference>
<dbReference type="PANTHER" id="PTHR43674:SF2">
    <property type="entry name" value="BETA-UREIDOPROPIONASE"/>
    <property type="match status" value="1"/>
</dbReference>
<organism evidence="3 4">
    <name type="scientific">Winmispira thermophila (strain ATCC 49972 / DSM 6192 / RI 19.B1)</name>
    <name type="common">Spirochaeta thermophila</name>
    <dbReference type="NCBI Taxonomy" id="665571"/>
    <lineage>
        <taxon>Bacteria</taxon>
        <taxon>Pseudomonadati</taxon>
        <taxon>Spirochaetota</taxon>
        <taxon>Spirochaetia</taxon>
        <taxon>Winmispirales</taxon>
        <taxon>Winmispiraceae</taxon>
        <taxon>Winmispira</taxon>
    </lineage>
</organism>
<name>E0RPE4_WINT6</name>
<dbReference type="Pfam" id="PF00795">
    <property type="entry name" value="CN_hydrolase"/>
    <property type="match status" value="1"/>
</dbReference>
<proteinExistence type="predicted"/>
<dbReference type="PaxDb" id="665571-STHERM_c17910"/>
<dbReference type="PANTHER" id="PTHR43674">
    <property type="entry name" value="NITRILASE C965.09-RELATED"/>
    <property type="match status" value="1"/>
</dbReference>
<accession>E0RPE4</accession>
<protein>
    <submittedName>
        <fullName evidence="3">Putative N-carbamoyl-D-amino acid hydrolase</fullName>
        <ecNumber evidence="3">3.5.1.-</ecNumber>
    </submittedName>
</protein>
<dbReference type="Proteomes" id="UP000001296">
    <property type="component" value="Chromosome"/>
</dbReference>
<dbReference type="RefSeq" id="WP_013314565.1">
    <property type="nucleotide sequence ID" value="NC_014484.1"/>
</dbReference>
<dbReference type="AlphaFoldDB" id="E0RPE4"/>
<reference evidence="3 4" key="2">
    <citation type="journal article" date="2010" name="J. Bacteriol.">
        <title>Genome sequence of the polysaccharide-degrading, thermophilic anaerobe Spirochaeta thermophila DSM 6192.</title>
        <authorList>
            <person name="Angelov A."/>
            <person name="Liebl S."/>
            <person name="Ballschmiter M."/>
            <person name="Bomeke M."/>
            <person name="Lehmann R."/>
            <person name="Liesegang H."/>
            <person name="Daniel R."/>
            <person name="Liebl W."/>
        </authorList>
    </citation>
    <scope>NUCLEOTIDE SEQUENCE [LARGE SCALE GENOMIC DNA]</scope>
    <source>
        <strain evidence="4">ATCC 49972 / DSM 6192 / RI 19.B1</strain>
    </source>
</reference>
<dbReference type="InterPro" id="IPR036526">
    <property type="entry name" value="C-N_Hydrolase_sf"/>
</dbReference>
<keyword evidence="1 3" id="KW-0378">Hydrolase</keyword>
<gene>
    <name evidence="3" type="ordered locus">STHERM_c17910</name>
</gene>
<dbReference type="GO" id="GO:0016811">
    <property type="term" value="F:hydrolase activity, acting on carbon-nitrogen (but not peptide) bonds, in linear amides"/>
    <property type="evidence" value="ECO:0007669"/>
    <property type="project" value="TreeGrafter"/>
</dbReference>
<feature type="domain" description="CN hydrolase" evidence="2">
    <location>
        <begin position="1"/>
        <end position="244"/>
    </location>
</feature>
<evidence type="ECO:0000256" key="1">
    <source>
        <dbReference type="ARBA" id="ARBA00022801"/>
    </source>
</evidence>